<dbReference type="PANTHER" id="PTHR31212:SF4">
    <property type="entry name" value="ALPHA-KETOGLUTARATE-DEPENDENT DIOXYGENASE ALKB HOMOLOG 3"/>
    <property type="match status" value="1"/>
</dbReference>
<dbReference type="SUPFAM" id="SSF51197">
    <property type="entry name" value="Clavaminate synthase-like"/>
    <property type="match status" value="1"/>
</dbReference>
<dbReference type="Gene3D" id="2.60.120.590">
    <property type="entry name" value="Alpha-ketoglutarate-dependent dioxygenase AlkB-like"/>
    <property type="match status" value="1"/>
</dbReference>
<feature type="region of interest" description="Disordered" evidence="1">
    <location>
        <begin position="1"/>
        <end position="43"/>
    </location>
</feature>
<evidence type="ECO:0000259" key="2">
    <source>
        <dbReference type="PROSITE" id="PS51471"/>
    </source>
</evidence>
<sequence>MRSTTVHPCGTFCDNPRTRDTDRPDVPPGESMTPPPLDIRHHPALLPDPDADLALVLTEVIWNDDMRARRTASFGIPYDYSGRRHDTAPMPAPIAAIAARAGTFAGHLFDNCLANLYETGDNTMGFHRDSYDGLAPGSAIAIVSLGATRRLLFRSLDRNHHHELALTHGSLLLMTATTQRGWTHAIPSEPSAGRRVSLTFRHCGPHPSASA</sequence>
<dbReference type="InterPro" id="IPR037151">
    <property type="entry name" value="AlkB-like_sf"/>
</dbReference>
<evidence type="ECO:0000313" key="4">
    <source>
        <dbReference type="Proteomes" id="UP000190037"/>
    </source>
</evidence>
<dbReference type="GO" id="GO:0051213">
    <property type="term" value="F:dioxygenase activity"/>
    <property type="evidence" value="ECO:0007669"/>
    <property type="project" value="InterPro"/>
</dbReference>
<proteinExistence type="predicted"/>
<dbReference type="Pfam" id="PF13532">
    <property type="entry name" value="2OG-FeII_Oxy_2"/>
    <property type="match status" value="1"/>
</dbReference>
<reference evidence="3 4" key="1">
    <citation type="submission" date="2017-03" db="EMBL/GenBank/DDBJ databases">
        <title>Draft genome sequence of Streptomyces scabrisporus NF3, endophyte isolated from Amphipterygium adstringens.</title>
        <authorList>
            <person name="Vazquez M."/>
            <person name="Ceapa C.D."/>
            <person name="Rodriguez Luna D."/>
            <person name="Sanchez Esquivel S."/>
        </authorList>
    </citation>
    <scope>NUCLEOTIDE SEQUENCE [LARGE SCALE GENOMIC DNA]</scope>
    <source>
        <strain evidence="3 4">NF3</strain>
    </source>
</reference>
<dbReference type="InterPro" id="IPR032854">
    <property type="entry name" value="ALKBH3"/>
</dbReference>
<protein>
    <recommendedName>
        <fullName evidence="2">Fe2OG dioxygenase domain-containing protein</fullName>
    </recommendedName>
</protein>
<dbReference type="EMBL" id="MWQN01000005">
    <property type="protein sequence ID" value="OPC76750.1"/>
    <property type="molecule type" value="Genomic_DNA"/>
</dbReference>
<name>A0A1T3NJ72_9ACTN</name>
<comment type="caution">
    <text evidence="3">The sequence shown here is derived from an EMBL/GenBank/DDBJ whole genome shotgun (WGS) entry which is preliminary data.</text>
</comment>
<dbReference type="PANTHER" id="PTHR31212">
    <property type="entry name" value="ALPHA-KETOGLUTARATE-DEPENDENT DIOXYGENASE ALKB HOMOLOG 3"/>
    <property type="match status" value="1"/>
</dbReference>
<gene>
    <name evidence="3" type="ORF">B4N89_45540</name>
</gene>
<dbReference type="AlphaFoldDB" id="A0A1T3NJ72"/>
<feature type="domain" description="Fe2OG dioxygenase" evidence="2">
    <location>
        <begin position="108"/>
        <end position="204"/>
    </location>
</feature>
<keyword evidence="4" id="KW-1185">Reference proteome</keyword>
<dbReference type="InterPro" id="IPR027450">
    <property type="entry name" value="AlkB-like"/>
</dbReference>
<dbReference type="InterPro" id="IPR005123">
    <property type="entry name" value="Oxoglu/Fe-dep_dioxygenase_dom"/>
</dbReference>
<organism evidence="3 4">
    <name type="scientific">Embleya scabrispora</name>
    <dbReference type="NCBI Taxonomy" id="159449"/>
    <lineage>
        <taxon>Bacteria</taxon>
        <taxon>Bacillati</taxon>
        <taxon>Actinomycetota</taxon>
        <taxon>Actinomycetes</taxon>
        <taxon>Kitasatosporales</taxon>
        <taxon>Streptomycetaceae</taxon>
        <taxon>Embleya</taxon>
    </lineage>
</organism>
<accession>A0A1T3NJ72</accession>
<dbReference type="PROSITE" id="PS51471">
    <property type="entry name" value="FE2OG_OXY"/>
    <property type="match status" value="1"/>
</dbReference>
<dbReference type="STRING" id="159449.B4N89_45540"/>
<dbReference type="GO" id="GO:0006307">
    <property type="term" value="P:DNA alkylation repair"/>
    <property type="evidence" value="ECO:0007669"/>
    <property type="project" value="InterPro"/>
</dbReference>
<feature type="compositionally biased region" description="Basic and acidic residues" evidence="1">
    <location>
        <begin position="16"/>
        <end position="25"/>
    </location>
</feature>
<evidence type="ECO:0000256" key="1">
    <source>
        <dbReference type="SAM" id="MobiDB-lite"/>
    </source>
</evidence>
<dbReference type="Proteomes" id="UP000190037">
    <property type="component" value="Unassembled WGS sequence"/>
</dbReference>
<evidence type="ECO:0000313" key="3">
    <source>
        <dbReference type="EMBL" id="OPC76750.1"/>
    </source>
</evidence>